<feature type="domain" description="Replication origin-binding protein" evidence="2">
    <location>
        <begin position="393"/>
        <end position="557"/>
    </location>
</feature>
<feature type="region of interest" description="Disordered" evidence="1">
    <location>
        <begin position="1060"/>
        <end position="1087"/>
    </location>
</feature>
<dbReference type="GO" id="GO:0006260">
    <property type="term" value="P:DNA replication"/>
    <property type="evidence" value="ECO:0007669"/>
    <property type="project" value="InterPro"/>
</dbReference>
<organism evidence="3 4">
    <name type="scientific">Nostoc cycadae WK-1</name>
    <dbReference type="NCBI Taxonomy" id="1861711"/>
    <lineage>
        <taxon>Bacteria</taxon>
        <taxon>Bacillati</taxon>
        <taxon>Cyanobacteriota</taxon>
        <taxon>Cyanophyceae</taxon>
        <taxon>Nostocales</taxon>
        <taxon>Nostocaceae</taxon>
        <taxon>Nostoc</taxon>
    </lineage>
</organism>
<gene>
    <name evidence="3" type="ORF">NCWK1_5433</name>
</gene>
<evidence type="ECO:0000256" key="1">
    <source>
        <dbReference type="SAM" id="MobiDB-lite"/>
    </source>
</evidence>
<sequence>MSRFIATSRNNPCLSCGDISGNCRHQAEGEIILCMSANSGRKGELVDGGYKIIDFSQDGLWAILKPDNTQEWAEEQRREWAEEQRREWAEEQRRRRERLQWEKQQKLTQLPPISERDEQYPRIVAKLGLNQKHRLSELSERRGLNADEIDLAIAQGWLCSWKPGVKVEASPQLAGVANGQLTGVVGLGIAAVSHSGEITGFQIASDNRAKFGKYIWLSSASKGGNSPHLPNGELPVFVWKHPEAEEITESWLVEGSLKSLITALKLWFRYGRKDIQIIGAAGGNWYGSINTVLEALGTINKVFLCPDAGSLVNSHILGNYRKIIDELTSKDYSVNVGWWGQFQKGKHSDIDELPNTLDFQLITPKEFFNHTNKANWLHRRTYTADIVVNQADFKFPKVPKTNAVIGVNSGLGTGKTEALIKLINSSCNRAFLIGYRNNLLLQTGNRASQHGVTIYHLKEDDGISLVPDDSTNLALCLDSIHHIDGYFNDVDIYLDETVSILLHATSGGTLGDEQGKAIAILSKALKECNRVILLDGNLADIHVDFIAKVSGKEVVKIKNEAKIKPHTFKFVVGVDEECELKKRDKSPLIKAMLADGVIPWIASDSRNLTNIIDEIFKSAGKRGYVLNKDTAGEPWAKEFLVSPDEFIANHKPDYFVISPTAESGVSVTIKNYFTDKFTFFTGVQGTNSQHQMLFRLRDDSITHYVFCPEFSQVRDRNNPGNYSAKAFSEAQNSRIMQSAMLAAGGNTNQIMKVIGDAVARSNDDWWALSAELGSIDNYEMDNLRDCLIYALSDVGHSVEVVEWEIDQEFKDKEKSAKEVVQSRYALELFKAIEFENVELANAAAKANPNKDTQRRIEKTRLLDRLPDIENSSVWSHEFINKYYVKDREFISKQQRFYMLNHSDISKKRSEVNWFYMATNQHFFLAQAKGDSHLKVWALQQLNIMQFLEGEYHKESPEVLEVMNKVRTDKEIARALNLKKIPKETTDKRENIAFVSQLLDSIGVKFSKPTQVLINGVKTRLYTVDQEKLNLPSRLEVLKAIARKFDGYLTSDTVAKVKWEEHITTSSPQPQPQPQPQPEIQSEPQSQITASQAEPIDQWLAEENITYIAECLELCESPSDLNDLRLVTPAAALKLAARRLPEAKREIIKLWVIAA</sequence>
<comment type="caution">
    <text evidence="3">The sequence shown here is derived from an EMBL/GenBank/DDBJ whole genome shotgun (WGS) entry which is preliminary data.</text>
</comment>
<name>A0A2H6LQZ2_9NOSO</name>
<evidence type="ECO:0000313" key="3">
    <source>
        <dbReference type="EMBL" id="GBE95645.1"/>
    </source>
</evidence>
<dbReference type="GO" id="GO:0003688">
    <property type="term" value="F:DNA replication origin binding"/>
    <property type="evidence" value="ECO:0007669"/>
    <property type="project" value="InterPro"/>
</dbReference>
<evidence type="ECO:0000313" key="4">
    <source>
        <dbReference type="Proteomes" id="UP000236527"/>
    </source>
</evidence>
<accession>A0A2H6LQZ2</accession>
<dbReference type="GO" id="GO:0005524">
    <property type="term" value="F:ATP binding"/>
    <property type="evidence" value="ECO:0007669"/>
    <property type="project" value="InterPro"/>
</dbReference>
<dbReference type="RefSeq" id="WP_146034058.1">
    <property type="nucleotide sequence ID" value="NZ_DF978454.1"/>
</dbReference>
<dbReference type="EMBL" id="BDGE01000114">
    <property type="protein sequence ID" value="GBE95645.1"/>
    <property type="molecule type" value="Genomic_DNA"/>
</dbReference>
<dbReference type="NCBIfam" id="NF042913">
    <property type="entry name" value="CyRepA1"/>
    <property type="match status" value="1"/>
</dbReference>
<dbReference type="InterPro" id="IPR003450">
    <property type="entry name" value="Replication_origin-bd"/>
</dbReference>
<dbReference type="InterPro" id="IPR049996">
    <property type="entry name" value="Slr7037-like"/>
</dbReference>
<dbReference type="Proteomes" id="UP000236527">
    <property type="component" value="Unassembled WGS sequence"/>
</dbReference>
<protein>
    <submittedName>
        <fullName evidence="3">Bifunctional DNA primase/polymerase</fullName>
    </submittedName>
</protein>
<keyword evidence="4" id="KW-1185">Reference proteome</keyword>
<evidence type="ECO:0000259" key="2">
    <source>
        <dbReference type="Pfam" id="PF02399"/>
    </source>
</evidence>
<proteinExistence type="predicted"/>
<dbReference type="Pfam" id="PF02399">
    <property type="entry name" value="Herpes_ori_bp"/>
    <property type="match status" value="1"/>
</dbReference>
<reference evidence="4" key="1">
    <citation type="journal article" date="2018" name="Genome Announc.">
        <title>Draft Genome Sequence of the Nitrogen-Fixing and Hormogonia-Inducing Cyanobacterium Nostoc cycadae Strain WK-1, Isolated from the Coralloid Roots of Cycas revoluta.</title>
        <authorList>
            <person name="Kanesaki Y."/>
            <person name="Hirose M."/>
            <person name="Hirose Y."/>
            <person name="Fujisawa T."/>
            <person name="Nakamura Y."/>
            <person name="Watanabe S."/>
            <person name="Matsunaga S."/>
            <person name="Uchida H."/>
            <person name="Murakami A."/>
        </authorList>
    </citation>
    <scope>NUCLEOTIDE SEQUENCE [LARGE SCALE GENOMIC DNA]</scope>
    <source>
        <strain evidence="4">WK-1</strain>
    </source>
</reference>
<dbReference type="AlphaFoldDB" id="A0A2H6LQZ2"/>
<feature type="compositionally biased region" description="Low complexity" evidence="1">
    <location>
        <begin position="1077"/>
        <end position="1087"/>
    </location>
</feature>